<reference evidence="10" key="1">
    <citation type="submission" date="2014-03" db="EMBL/GenBank/DDBJ databases">
        <authorList>
            <person name="Aksoy S."/>
            <person name="Warren W."/>
            <person name="Wilson R.K."/>
        </authorList>
    </citation>
    <scope>NUCLEOTIDE SEQUENCE [LARGE SCALE GENOMIC DNA]</scope>
    <source>
        <strain evidence="10">IAEA</strain>
    </source>
</reference>
<dbReference type="STRING" id="7398.A0A1B0AEV5"/>
<sequence>MRPDKIESRAGRKKDMFYRQEYPALGNNTSLQKRLSDKLKEFIKIFGGYEAYHFSTFTNFGKWLHRPVDASALGIFRMLYGLIMLIDLAEERGGGQMDVRFGEPLKCHFPLFRGLKAFSFPTMGCIYMIMWFGAVGIALGYRFRLSCSAYILPYWYIFLLDKPSWNNHSYLFGLVGAIALDKYLNPNLPSTVPYWNYFLVKFQFFILYMYAGLKKFSPEWLAGYAMSSLSHHWVLRPFCWFLSYEMVDLLIVHWFAAIFDFSIAFFMTCELTRVWATPFMLLFHLMNSRLFVIGMFPWVCLAQVPMFYGCDWPRKMARLNCKHLSFCIPRPEIEGKSRNAEYKKYSTKSSMDAKVPDNSSTHCLKLEKYQTGNMNLFQKCRALLILFYCCLQLFLPYSHFITQGYNNWTNGLYGYSWDMMVHSYETLEVQVKIVDNLNQQEHYMDPYAFTEYDRWTKYADMAKQYAQCIQKNLHRLYFKKSNAMPLKSLNISIYFDVWCSMNGRLMQRVFDPRVDLVTAEWSPLKRTAWSLPLLDEFKHIRPKLLTISNEVYNWNNATDVLFVADYPSLTLKNMLPPDIINTTLTILEGNVRYAEMEFNESYFLTAGKSVTISGGVEYRVTTVGLTPAIYMITYTNKTILEDILNVGDKHNAPRKPWLPLLQEFKARLENYKRFLQHMGNCVLYLMYGVPIPLQLREKHINLT</sequence>
<dbReference type="InterPro" id="IPR011020">
    <property type="entry name" value="HTTM-like"/>
</dbReference>
<dbReference type="GO" id="GO:0012505">
    <property type="term" value="C:endomembrane system"/>
    <property type="evidence" value="ECO:0007669"/>
    <property type="project" value="UniProtKB-SubCell"/>
</dbReference>
<dbReference type="InterPro" id="IPR053934">
    <property type="entry name" value="HTTM_dom"/>
</dbReference>
<organism evidence="9 10">
    <name type="scientific">Glossina pallidipes</name>
    <name type="common">Tsetse fly</name>
    <dbReference type="NCBI Taxonomy" id="7398"/>
    <lineage>
        <taxon>Eukaryota</taxon>
        <taxon>Metazoa</taxon>
        <taxon>Ecdysozoa</taxon>
        <taxon>Arthropoda</taxon>
        <taxon>Hexapoda</taxon>
        <taxon>Insecta</taxon>
        <taxon>Pterygota</taxon>
        <taxon>Neoptera</taxon>
        <taxon>Endopterygota</taxon>
        <taxon>Diptera</taxon>
        <taxon>Brachycera</taxon>
        <taxon>Muscomorpha</taxon>
        <taxon>Hippoboscoidea</taxon>
        <taxon>Glossinidae</taxon>
        <taxon>Glossina</taxon>
    </lineage>
</organism>
<dbReference type="PANTHER" id="PTHR12639:SF6">
    <property type="entry name" value="VITAMIN K-DEPENDENT GAMMA-CARBOXYLASE"/>
    <property type="match status" value="1"/>
</dbReference>
<dbReference type="EnsemblMetazoa" id="GPAI043472-RA">
    <property type="protein sequence ID" value="GPAI043472-PA"/>
    <property type="gene ID" value="GPAI043472"/>
</dbReference>
<evidence type="ECO:0000313" key="9">
    <source>
        <dbReference type="EnsemblMetazoa" id="GPAI043472-PA"/>
    </source>
</evidence>
<feature type="transmembrane region" description="Helical" evidence="7">
    <location>
        <begin position="249"/>
        <end position="269"/>
    </location>
</feature>
<evidence type="ECO:0000256" key="3">
    <source>
        <dbReference type="ARBA" id="ARBA00022989"/>
    </source>
</evidence>
<evidence type="ECO:0000256" key="5">
    <source>
        <dbReference type="ARBA" id="ARBA00023157"/>
    </source>
</evidence>
<accession>A0A1B0AEV5</accession>
<dbReference type="Proteomes" id="UP000092445">
    <property type="component" value="Unassembled WGS sequence"/>
</dbReference>
<evidence type="ECO:0000256" key="2">
    <source>
        <dbReference type="ARBA" id="ARBA00022692"/>
    </source>
</evidence>
<keyword evidence="4 7" id="KW-0472">Membrane</keyword>
<evidence type="ECO:0000256" key="4">
    <source>
        <dbReference type="ARBA" id="ARBA00023136"/>
    </source>
</evidence>
<feature type="transmembrane region" description="Helical" evidence="7">
    <location>
        <begin position="194"/>
        <end position="213"/>
    </location>
</feature>
<evidence type="ECO:0000256" key="7">
    <source>
        <dbReference type="SAM" id="Phobius"/>
    </source>
</evidence>
<name>A0A1B0AEV5_GLOPL</name>
<keyword evidence="10" id="KW-1185">Reference proteome</keyword>
<dbReference type="VEuPathDB" id="VectorBase:GPAI043472"/>
<keyword evidence="5" id="KW-1015">Disulfide bond</keyword>
<dbReference type="InterPro" id="IPR007782">
    <property type="entry name" value="VKG_COase"/>
</dbReference>
<protein>
    <recommendedName>
        <fullName evidence="8">HTTM-like domain-containing protein</fullName>
    </recommendedName>
</protein>
<dbReference type="PANTHER" id="PTHR12639">
    <property type="entry name" value="VITAMIN K-DEPENDENT GAMMA-CARBOXYLASE"/>
    <property type="match status" value="1"/>
</dbReference>
<keyword evidence="6" id="KW-0456">Lyase</keyword>
<dbReference type="Pfam" id="PF05090">
    <property type="entry name" value="HTTM"/>
    <property type="match status" value="1"/>
</dbReference>
<keyword evidence="3 7" id="KW-1133">Transmembrane helix</keyword>
<feature type="transmembrane region" description="Helical" evidence="7">
    <location>
        <begin position="118"/>
        <end position="141"/>
    </location>
</feature>
<feature type="domain" description="HTTM-like" evidence="8">
    <location>
        <begin position="65"/>
        <end position="312"/>
    </location>
</feature>
<dbReference type="AlphaFoldDB" id="A0A1B0AEV5"/>
<evidence type="ECO:0000259" key="8">
    <source>
        <dbReference type="SMART" id="SM00752"/>
    </source>
</evidence>
<dbReference type="SMART" id="SM00752">
    <property type="entry name" value="HTTM"/>
    <property type="match status" value="1"/>
</dbReference>
<keyword evidence="2 7" id="KW-0812">Transmembrane</keyword>
<dbReference type="GO" id="GO:0008488">
    <property type="term" value="F:gamma-glutamyl carboxylase activity"/>
    <property type="evidence" value="ECO:0007669"/>
    <property type="project" value="InterPro"/>
</dbReference>
<feature type="transmembrane region" description="Helical" evidence="7">
    <location>
        <begin position="290"/>
        <end position="308"/>
    </location>
</feature>
<proteinExistence type="predicted"/>
<reference evidence="9" key="2">
    <citation type="submission" date="2020-05" db="UniProtKB">
        <authorList>
            <consortium name="EnsemblMetazoa"/>
        </authorList>
    </citation>
    <scope>IDENTIFICATION</scope>
    <source>
        <strain evidence="9">IAEA</strain>
    </source>
</reference>
<evidence type="ECO:0000256" key="1">
    <source>
        <dbReference type="ARBA" id="ARBA00004127"/>
    </source>
</evidence>
<evidence type="ECO:0000256" key="6">
    <source>
        <dbReference type="ARBA" id="ARBA00023239"/>
    </source>
</evidence>
<evidence type="ECO:0000313" key="10">
    <source>
        <dbReference type="Proteomes" id="UP000092445"/>
    </source>
</evidence>
<comment type="subcellular location">
    <subcellularLocation>
        <location evidence="1">Endomembrane system</location>
        <topology evidence="1">Multi-pass membrane protein</topology>
    </subcellularLocation>
</comment>
<dbReference type="Pfam" id="PF22777">
    <property type="entry name" value="VKGC_lumenal_dom"/>
    <property type="match status" value="1"/>
</dbReference>
<dbReference type="GO" id="GO:0019842">
    <property type="term" value="F:vitamin binding"/>
    <property type="evidence" value="ECO:0007669"/>
    <property type="project" value="TreeGrafter"/>
</dbReference>
<dbReference type="InterPro" id="IPR053935">
    <property type="entry name" value="VKGC_lumenal_dom"/>
</dbReference>